<organism evidence="1 2">
    <name type="scientific">Portunus trituberculatus</name>
    <name type="common">Swimming crab</name>
    <name type="synonym">Neptunus trituberculatus</name>
    <dbReference type="NCBI Taxonomy" id="210409"/>
    <lineage>
        <taxon>Eukaryota</taxon>
        <taxon>Metazoa</taxon>
        <taxon>Ecdysozoa</taxon>
        <taxon>Arthropoda</taxon>
        <taxon>Crustacea</taxon>
        <taxon>Multicrustacea</taxon>
        <taxon>Malacostraca</taxon>
        <taxon>Eumalacostraca</taxon>
        <taxon>Eucarida</taxon>
        <taxon>Decapoda</taxon>
        <taxon>Pleocyemata</taxon>
        <taxon>Brachyura</taxon>
        <taxon>Eubrachyura</taxon>
        <taxon>Portunoidea</taxon>
        <taxon>Portunidae</taxon>
        <taxon>Portuninae</taxon>
        <taxon>Portunus</taxon>
    </lineage>
</organism>
<proteinExistence type="predicted"/>
<keyword evidence="2" id="KW-1185">Reference proteome</keyword>
<reference evidence="1 2" key="1">
    <citation type="submission" date="2019-05" db="EMBL/GenBank/DDBJ databases">
        <title>Another draft genome of Portunus trituberculatus and its Hox gene families provides insights of decapod evolution.</title>
        <authorList>
            <person name="Jeong J.-H."/>
            <person name="Song I."/>
            <person name="Kim S."/>
            <person name="Choi T."/>
            <person name="Kim D."/>
            <person name="Ryu S."/>
            <person name="Kim W."/>
        </authorList>
    </citation>
    <scope>NUCLEOTIDE SEQUENCE [LARGE SCALE GENOMIC DNA]</scope>
    <source>
        <tissue evidence="1">Muscle</tissue>
    </source>
</reference>
<evidence type="ECO:0000313" key="1">
    <source>
        <dbReference type="EMBL" id="MPC94694.1"/>
    </source>
</evidence>
<evidence type="ECO:0000313" key="2">
    <source>
        <dbReference type="Proteomes" id="UP000324222"/>
    </source>
</evidence>
<gene>
    <name evidence="1" type="ORF">E2C01_089874</name>
</gene>
<dbReference type="EMBL" id="VSRR010099548">
    <property type="protein sequence ID" value="MPC94694.1"/>
    <property type="molecule type" value="Genomic_DNA"/>
</dbReference>
<name>A0A5B7JQT1_PORTR</name>
<dbReference type="AlphaFoldDB" id="A0A5B7JQT1"/>
<sequence>MHAHASNTTTRQDELRASKLFHGEQHVGSVRGDGWAMRRLWAACSTPATCRAQVCCYLAPAAGMSIARSETHLLWSSGPHWPHFLELAAGPDRGNVTFTLRPEGAVTENE</sequence>
<accession>A0A5B7JQT1</accession>
<dbReference type="Proteomes" id="UP000324222">
    <property type="component" value="Unassembled WGS sequence"/>
</dbReference>
<protein>
    <submittedName>
        <fullName evidence="1">Uncharacterized protein</fullName>
    </submittedName>
</protein>
<comment type="caution">
    <text evidence="1">The sequence shown here is derived from an EMBL/GenBank/DDBJ whole genome shotgun (WGS) entry which is preliminary data.</text>
</comment>